<organism evidence="18 19">
    <name type="scientific">Aggregatibacter segnis ATCC 33393</name>
    <dbReference type="NCBI Taxonomy" id="888057"/>
    <lineage>
        <taxon>Bacteria</taxon>
        <taxon>Pseudomonadati</taxon>
        <taxon>Pseudomonadota</taxon>
        <taxon>Gammaproteobacteria</taxon>
        <taxon>Pasteurellales</taxon>
        <taxon>Pasteurellaceae</taxon>
        <taxon>Aggregatibacter</taxon>
    </lineage>
</organism>
<feature type="short sequence motif" description="TonB C-terminal box" evidence="13">
    <location>
        <begin position="1032"/>
        <end position="1049"/>
    </location>
</feature>
<dbReference type="STRING" id="739.GCA_001059425_01319"/>
<evidence type="ECO:0000256" key="6">
    <source>
        <dbReference type="ARBA" id="ARBA00022729"/>
    </source>
</evidence>
<accession>E6KWI0</accession>
<protein>
    <submittedName>
        <fullName evidence="18">Hemoglobin and hemoglobin-haptoglobinding protein B</fullName>
    </submittedName>
</protein>
<dbReference type="PANTHER" id="PTHR30069">
    <property type="entry name" value="TONB-DEPENDENT OUTER MEMBRANE RECEPTOR"/>
    <property type="match status" value="1"/>
</dbReference>
<evidence type="ECO:0000256" key="9">
    <source>
        <dbReference type="ARBA" id="ARBA00023136"/>
    </source>
</evidence>
<keyword evidence="9 12" id="KW-0472">Membrane</keyword>
<dbReference type="InterPro" id="IPR039426">
    <property type="entry name" value="TonB-dep_rcpt-like"/>
</dbReference>
<feature type="chain" id="PRO_5003207331" evidence="15">
    <location>
        <begin position="26"/>
        <end position="1049"/>
    </location>
</feature>
<dbReference type="Gene3D" id="2.40.170.20">
    <property type="entry name" value="TonB-dependent receptor, beta-barrel domain"/>
    <property type="match status" value="2"/>
</dbReference>
<evidence type="ECO:0000256" key="3">
    <source>
        <dbReference type="ARBA" id="ARBA00022448"/>
    </source>
</evidence>
<dbReference type="PROSITE" id="PS01156">
    <property type="entry name" value="TONB_DEPENDENT_REC_2"/>
    <property type="match status" value="1"/>
</dbReference>
<dbReference type="NCBIfam" id="TIGR01786">
    <property type="entry name" value="TonB-hemlactrns"/>
    <property type="match status" value="1"/>
</dbReference>
<comment type="subcellular location">
    <subcellularLocation>
        <location evidence="1 12">Cell outer membrane</location>
        <topology evidence="1 12">Multi-pass membrane protein</topology>
    </subcellularLocation>
</comment>
<evidence type="ECO:0000256" key="7">
    <source>
        <dbReference type="ARBA" id="ARBA00022737"/>
    </source>
</evidence>
<dbReference type="SUPFAM" id="SSF56935">
    <property type="entry name" value="Porins"/>
    <property type="match status" value="1"/>
</dbReference>
<dbReference type="PANTHER" id="PTHR30069:SF29">
    <property type="entry name" value="HEMOGLOBIN AND HEMOGLOBIN-HAPTOGLOBIN-BINDING PROTEIN 1-RELATED"/>
    <property type="match status" value="1"/>
</dbReference>
<comment type="caution">
    <text evidence="18">The sequence shown here is derived from an EMBL/GenBank/DDBJ whole genome shotgun (WGS) entry which is preliminary data.</text>
</comment>
<keyword evidence="11 12" id="KW-0998">Cell outer membrane</keyword>
<evidence type="ECO:0000313" key="18">
    <source>
        <dbReference type="EMBL" id="EFU67861.1"/>
    </source>
</evidence>
<dbReference type="Proteomes" id="UP000032871">
    <property type="component" value="Unassembled WGS sequence"/>
</dbReference>
<dbReference type="HOGENOM" id="CLU_008287_19_0_6"/>
<dbReference type="InterPro" id="IPR010949">
    <property type="entry name" value="TonB_Hb/transfer/lactofer_rcpt"/>
</dbReference>
<keyword evidence="5 12" id="KW-0812">Transmembrane</keyword>
<dbReference type="InterPro" id="IPR000531">
    <property type="entry name" value="Beta-barrel_TonB"/>
</dbReference>
<feature type="domain" description="TonB-dependent receptor plug" evidence="17">
    <location>
        <begin position="59"/>
        <end position="170"/>
    </location>
</feature>
<evidence type="ECO:0000259" key="17">
    <source>
        <dbReference type="Pfam" id="PF07715"/>
    </source>
</evidence>
<dbReference type="Pfam" id="PF00593">
    <property type="entry name" value="TonB_dep_Rec_b-barrel"/>
    <property type="match status" value="1"/>
</dbReference>
<evidence type="ECO:0000256" key="14">
    <source>
        <dbReference type="RuleBase" id="RU003357"/>
    </source>
</evidence>
<evidence type="ECO:0000256" key="4">
    <source>
        <dbReference type="ARBA" id="ARBA00022452"/>
    </source>
</evidence>
<keyword evidence="3 12" id="KW-0813">Transport</keyword>
<evidence type="ECO:0000256" key="12">
    <source>
        <dbReference type="PROSITE-ProRule" id="PRU01360"/>
    </source>
</evidence>
<dbReference type="InterPro" id="IPR012910">
    <property type="entry name" value="Plug_dom"/>
</dbReference>
<name>E6KWI0_9PAST</name>
<dbReference type="InterPro" id="IPR037066">
    <property type="entry name" value="Plug_dom_sf"/>
</dbReference>
<evidence type="ECO:0000256" key="11">
    <source>
        <dbReference type="ARBA" id="ARBA00023237"/>
    </source>
</evidence>
<keyword evidence="7" id="KW-0677">Repeat</keyword>
<gene>
    <name evidence="18" type="primary">hgpB</name>
    <name evidence="18" type="ORF">HMPREF9064_0524</name>
</gene>
<dbReference type="GeneID" id="60799926"/>
<evidence type="ECO:0000256" key="13">
    <source>
        <dbReference type="PROSITE-ProRule" id="PRU10144"/>
    </source>
</evidence>
<dbReference type="GO" id="GO:0044718">
    <property type="term" value="P:siderophore transmembrane transport"/>
    <property type="evidence" value="ECO:0007669"/>
    <property type="project" value="TreeGrafter"/>
</dbReference>
<evidence type="ECO:0000259" key="16">
    <source>
        <dbReference type="Pfam" id="PF00593"/>
    </source>
</evidence>
<feature type="domain" description="TonB-dependent receptor-like beta-barrel" evidence="16">
    <location>
        <begin position="636"/>
        <end position="1000"/>
    </location>
</feature>
<reference evidence="18 19" key="1">
    <citation type="submission" date="2010-12" db="EMBL/GenBank/DDBJ databases">
        <authorList>
            <person name="Muzny D."/>
            <person name="Qin X."/>
            <person name="Deng J."/>
            <person name="Jiang H."/>
            <person name="Liu Y."/>
            <person name="Qu J."/>
            <person name="Song X.-Z."/>
            <person name="Zhang L."/>
            <person name="Thornton R."/>
            <person name="Coyle M."/>
            <person name="Francisco L."/>
            <person name="Jackson L."/>
            <person name="Javaid M."/>
            <person name="Korchina V."/>
            <person name="Kovar C."/>
            <person name="Mata R."/>
            <person name="Mathew T."/>
            <person name="Ngo R."/>
            <person name="Nguyen L."/>
            <person name="Nguyen N."/>
            <person name="Okwuonu G."/>
            <person name="Ongeri F."/>
            <person name="Pham C."/>
            <person name="Simmons D."/>
            <person name="Wilczek-Boney K."/>
            <person name="Hale W."/>
            <person name="Jakkamsetti A."/>
            <person name="Pham P."/>
            <person name="Ruth R."/>
            <person name="San Lucas F."/>
            <person name="Warren J."/>
            <person name="Zhang J."/>
            <person name="Zhao Z."/>
            <person name="Zhou C."/>
            <person name="Zhu D."/>
            <person name="Lee S."/>
            <person name="Bess C."/>
            <person name="Blankenburg K."/>
            <person name="Forbes L."/>
            <person name="Fu Q."/>
            <person name="Gubbala S."/>
            <person name="Hirani K."/>
            <person name="Jayaseelan J.C."/>
            <person name="Lara F."/>
            <person name="Munidasa M."/>
            <person name="Palculict T."/>
            <person name="Patil S."/>
            <person name="Pu L.-L."/>
            <person name="Saada N."/>
            <person name="Tang L."/>
            <person name="Weissenberger G."/>
            <person name="Zhu Y."/>
            <person name="Hemphill L."/>
            <person name="Shang Y."/>
            <person name="Youmans B."/>
            <person name="Ayvaz T."/>
            <person name="Ross M."/>
            <person name="Santibanez J."/>
            <person name="Aqrawi P."/>
            <person name="Gross S."/>
            <person name="Joshi V."/>
            <person name="Fowler G."/>
            <person name="Nazareth L."/>
            <person name="Reid J."/>
            <person name="Worley K."/>
            <person name="Petrosino J."/>
            <person name="Highlander S."/>
            <person name="Gibbs R."/>
        </authorList>
    </citation>
    <scope>NUCLEOTIDE SEQUENCE [LARGE SCALE GENOMIC DNA]</scope>
    <source>
        <strain evidence="18 19">ATCC 33393</strain>
    </source>
</reference>
<keyword evidence="10" id="KW-0675">Receptor</keyword>
<evidence type="ECO:0000256" key="1">
    <source>
        <dbReference type="ARBA" id="ARBA00004571"/>
    </source>
</evidence>
<evidence type="ECO:0000256" key="5">
    <source>
        <dbReference type="ARBA" id="ARBA00022692"/>
    </source>
</evidence>
<proteinExistence type="inferred from homology"/>
<dbReference type="GO" id="GO:0015344">
    <property type="term" value="F:siderophore uptake transmembrane transporter activity"/>
    <property type="evidence" value="ECO:0007669"/>
    <property type="project" value="TreeGrafter"/>
</dbReference>
<evidence type="ECO:0000256" key="8">
    <source>
        <dbReference type="ARBA" id="ARBA00023077"/>
    </source>
</evidence>
<dbReference type="EMBL" id="AEPS01000003">
    <property type="protein sequence ID" value="EFU67861.1"/>
    <property type="molecule type" value="Genomic_DNA"/>
</dbReference>
<keyword evidence="4 12" id="KW-1134">Transmembrane beta strand</keyword>
<dbReference type="OrthoDB" id="9764669at2"/>
<evidence type="ECO:0000256" key="10">
    <source>
        <dbReference type="ARBA" id="ARBA00023170"/>
    </source>
</evidence>
<dbReference type="RefSeq" id="WP_006717411.1">
    <property type="nucleotide sequence ID" value="NZ_GL622200.1"/>
</dbReference>
<keyword evidence="8 14" id="KW-0798">TonB box</keyword>
<dbReference type="InterPro" id="IPR036942">
    <property type="entry name" value="Beta-barrel_TonB_sf"/>
</dbReference>
<dbReference type="GO" id="GO:0009279">
    <property type="term" value="C:cell outer membrane"/>
    <property type="evidence" value="ECO:0007669"/>
    <property type="project" value="UniProtKB-SubCell"/>
</dbReference>
<dbReference type="Pfam" id="PF07715">
    <property type="entry name" value="Plug"/>
    <property type="match status" value="1"/>
</dbReference>
<dbReference type="AlphaFoldDB" id="E6KWI0"/>
<evidence type="ECO:0000256" key="15">
    <source>
        <dbReference type="SAM" id="SignalP"/>
    </source>
</evidence>
<evidence type="ECO:0000313" key="19">
    <source>
        <dbReference type="Proteomes" id="UP000032871"/>
    </source>
</evidence>
<evidence type="ECO:0000256" key="2">
    <source>
        <dbReference type="ARBA" id="ARBA00008143"/>
    </source>
</evidence>
<feature type="signal peptide" evidence="15">
    <location>
        <begin position="1"/>
        <end position="25"/>
    </location>
</feature>
<sequence length="1049" mass="119013">MRKFKPNYLSLSILTALSVSSITSAETSNQPTEQLNEIVVSGDSNGNGNTADKTPPKIAETVKTAKKLEKEQAQDVKDLVRYDTGITVVEAGRFGNSGFAVRGVEENRVAIQIDGLAQAQTISSQGFKELFEGYGNFNNTRNSAEIETLKQATIRKGADSLKSGSGALGGSVNFETKDARDYLIEKNYYASYKRGYNTADNQNLNTLTLAGRYKWFDAIVVATSRKGNELENFGYKDFKDNIQGKEREKADPYRRTLDSTLMKFAFQPTDNHRFSVMADLYKQTSKGHDFSYTLKANTQYQSYDEVELRHTDDKVERKNVAFTYENFSSTPLWDTLKITYSQQKITTRARTDDYCDGNDKCALAGNPLGMKYNDENKLVGKDDKLASYYNKPAMSQPDSDTTVDLPVEPYNGKTKKYKWQRVNWDKLPSGYEDYYVKPGNKSCDNDFRSWDSPKVGDVSTCKATLSKKGSTTPAESKLNINGKSYDLLGADKGLIGDEQLVSTNVHHIFSCEAFNCNKPNITGFQKDGTPVDIPIEVFEKDGKKYAKTAIMSNSQLSGPMFFMPNKKGYQDNLWSQRDLVSKTKQVNLDLTKHIELGKTQHELSYGALWAEMEKSMVNTSGVSPRNLKWWAEYPANCDTFLSPTKLNPDRSHTLCNKQNVFSFLIPVKTKSGALYFIDDFRVNDHFAFNMGYRYDRVKYQPEYIPGVTPKIPDDMVTNLYITEPKFDPDRADTDMAELAKKEANAIANIKEIAQPKKFSASSYSFGTTIDPLDWVRLQVKYSKAFRAPTSDEIYFTFKHPDFSILPNKNLQPETAKTKELSLTFHNDMGYITGSVFDTRYHNFIDLSYKGNYNFKGHSKLLPFSVYQNINRPNAKVTGFEISSHLELSYLTKFLNGFSLSYKYSQQKGRMDGNIPMNPIQPKTAIYGISYAHPDEKFGLDLYVSHVSAKNAEDTYNMYHKEEGKKETTLKWRSDSYTTLDLLGYIKPIKNLTLRAGVYNLTNRKYITWDSARSIRPFGTSNMINQNTGLGINRFYAPGRNYRLSMQLEF</sequence>
<dbReference type="Gene3D" id="2.170.130.10">
    <property type="entry name" value="TonB-dependent receptor, plug domain"/>
    <property type="match status" value="1"/>
</dbReference>
<keyword evidence="19" id="KW-1185">Reference proteome</keyword>
<comment type="similarity">
    <text evidence="2">Belongs to the TonB-dependent receptor family. Hemoglobin/haptoglobin binding protein subfamily.</text>
</comment>
<dbReference type="InterPro" id="IPR010917">
    <property type="entry name" value="TonB_rcpt_CS"/>
</dbReference>
<dbReference type="PROSITE" id="PS52016">
    <property type="entry name" value="TONB_DEPENDENT_REC_3"/>
    <property type="match status" value="1"/>
</dbReference>
<keyword evidence="6 15" id="KW-0732">Signal</keyword>